<feature type="compositionally biased region" description="Basic and acidic residues" evidence="1">
    <location>
        <begin position="626"/>
        <end position="635"/>
    </location>
</feature>
<feature type="region of interest" description="Disordered" evidence="1">
    <location>
        <begin position="775"/>
        <end position="807"/>
    </location>
</feature>
<feature type="compositionally biased region" description="Pro residues" evidence="1">
    <location>
        <begin position="491"/>
        <end position="505"/>
    </location>
</feature>
<evidence type="ECO:0000256" key="1">
    <source>
        <dbReference type="SAM" id="MobiDB-lite"/>
    </source>
</evidence>
<evidence type="ECO:0000256" key="3">
    <source>
        <dbReference type="SAM" id="SignalP"/>
    </source>
</evidence>
<feature type="compositionally biased region" description="Acidic residues" evidence="1">
    <location>
        <begin position="638"/>
        <end position="655"/>
    </location>
</feature>
<feature type="compositionally biased region" description="Pro residues" evidence="1">
    <location>
        <begin position="777"/>
        <end position="790"/>
    </location>
</feature>
<evidence type="ECO:0000313" key="5">
    <source>
        <dbReference type="Proteomes" id="UP000749646"/>
    </source>
</evidence>
<sequence length="871" mass="92978">MQSFTATSGGMPHRGLPLLLLVLVALSWIGTISASIRFTLPNGLTYKPNDFVPLNWTLIKPVANGIDNTNPFTVILRAASGQRYEIQSNVVQAALTVKVRIPAAATGGPHSFYAYYVGGDKSSGSSQFNITGPIVTITPPAGTDAPDAPDAPATPETTNAPATSADTGISGGMLAGIIGGAVVVLLATAMLFISRHRRRVADAKHETRSMEDIKEPGFTSGPGAYGSKDQDKESLTRSAGSGGGPVDGEMVAVPLNGGSGPRPQRPDQSSQAQYQMNPMQHPSSATKNPFDNPEAMIPPVAMSPRQQQQQAHQYQPPQLPPLGSNSPMMVPSPNAHAQQQQQQQQLQRNQQGNRDSFESEIESAYDPSRTRAANNGNNASPVPQTPVQAQNPFTQPEHEITAVAATVTAAASPVQGHRQLQDLRSPSPVSRPAASPRMKEIEMQHVQQHHLEQQQKMLQRQQQQQQQQQQEQQQEQQQPDAPSAAPASALPAPPILPAPPAPSGPMPAAQNSIDPTQFDDKAEVEEDKMPAYNGYRDTIFGAYAQVQDDDDDEEESIPAVPALTAAAQALAGNNGQPPSDRTSTGGAEIQRKKSVKFTGVPPSGPIVLPNNEAAKEHQAQRQQRHQQQEKQRPISEAEFTEGEGDDSTDEEDEDDIKVQLMQNDVPNPVPDSPTRPQVDTSLSSGSSPNENTLSPVRSPDQGFPSHMAGFVPPPPAQQQPPSMSTTAPSDMEAGSLFGQGFYEDVLAAVERTVPSPPTSTPLPAPPNFIKPVMPLVPRVPSPPPTEPTPLPQQFVQQQHIPAPQPQHIQPVPVTEQVFGAPSPRVAPASKNVHSNKLQTFPSPPMSSATVPDSSNNNGVQNSSAFYEGSLL</sequence>
<feature type="compositionally biased region" description="Low complexity" evidence="1">
    <location>
        <begin position="558"/>
        <end position="576"/>
    </location>
</feature>
<keyword evidence="2" id="KW-1133">Transmembrane helix</keyword>
<dbReference type="OrthoDB" id="2446088at2759"/>
<name>A0A9P6J0Z6_9FUNG</name>
<accession>A0A9P6J0Z6</accession>
<gene>
    <name evidence="4" type="ORF">BGZ65_002315</name>
</gene>
<feature type="region of interest" description="Disordered" evidence="1">
    <location>
        <begin position="819"/>
        <end position="871"/>
    </location>
</feature>
<feature type="signal peptide" evidence="3">
    <location>
        <begin position="1"/>
        <end position="34"/>
    </location>
</feature>
<reference evidence="4" key="1">
    <citation type="journal article" date="2020" name="Fungal Divers.">
        <title>Resolving the Mortierellaceae phylogeny through synthesis of multi-gene phylogenetics and phylogenomics.</title>
        <authorList>
            <person name="Vandepol N."/>
            <person name="Liber J."/>
            <person name="Desiro A."/>
            <person name="Na H."/>
            <person name="Kennedy M."/>
            <person name="Barry K."/>
            <person name="Grigoriev I.V."/>
            <person name="Miller A.N."/>
            <person name="O'Donnell K."/>
            <person name="Stajich J.E."/>
            <person name="Bonito G."/>
        </authorList>
    </citation>
    <scope>NUCLEOTIDE SEQUENCE</scope>
    <source>
        <strain evidence="4">MES-2147</strain>
    </source>
</reference>
<feature type="compositionally biased region" description="Low complexity" evidence="1">
    <location>
        <begin position="795"/>
        <end position="807"/>
    </location>
</feature>
<feature type="compositionally biased region" description="Basic and acidic residues" evidence="1">
    <location>
        <begin position="200"/>
        <end position="215"/>
    </location>
</feature>
<evidence type="ECO:0000256" key="2">
    <source>
        <dbReference type="SAM" id="Phobius"/>
    </source>
</evidence>
<evidence type="ECO:0000313" key="4">
    <source>
        <dbReference type="EMBL" id="KAF9956966.1"/>
    </source>
</evidence>
<feature type="compositionally biased region" description="Polar residues" evidence="1">
    <location>
        <begin position="371"/>
        <end position="394"/>
    </location>
</feature>
<feature type="compositionally biased region" description="Low complexity" evidence="1">
    <location>
        <begin position="304"/>
        <end position="316"/>
    </location>
</feature>
<feature type="chain" id="PRO_5040427286" evidence="3">
    <location>
        <begin position="35"/>
        <end position="871"/>
    </location>
</feature>
<feature type="compositionally biased region" description="Low complexity" evidence="1">
    <location>
        <begin position="338"/>
        <end position="351"/>
    </location>
</feature>
<keyword evidence="2" id="KW-0472">Membrane</keyword>
<feature type="compositionally biased region" description="Basic and acidic residues" evidence="1">
    <location>
        <begin position="437"/>
        <end position="453"/>
    </location>
</feature>
<dbReference type="AlphaFoldDB" id="A0A9P6J0Z6"/>
<feature type="compositionally biased region" description="Low complexity" evidence="1">
    <location>
        <begin position="140"/>
        <end position="163"/>
    </location>
</feature>
<feature type="transmembrane region" description="Helical" evidence="2">
    <location>
        <begin position="173"/>
        <end position="193"/>
    </location>
</feature>
<feature type="compositionally biased region" description="Low complexity" evidence="1">
    <location>
        <begin position="424"/>
        <end position="436"/>
    </location>
</feature>
<dbReference type="Proteomes" id="UP000749646">
    <property type="component" value="Unassembled WGS sequence"/>
</dbReference>
<feature type="compositionally biased region" description="Low complexity" evidence="1">
    <location>
        <begin position="401"/>
        <end position="411"/>
    </location>
</feature>
<keyword evidence="5" id="KW-1185">Reference proteome</keyword>
<protein>
    <submittedName>
        <fullName evidence="4">Uncharacterized protein</fullName>
    </submittedName>
</protein>
<organism evidence="4 5">
    <name type="scientific">Modicella reniformis</name>
    <dbReference type="NCBI Taxonomy" id="1440133"/>
    <lineage>
        <taxon>Eukaryota</taxon>
        <taxon>Fungi</taxon>
        <taxon>Fungi incertae sedis</taxon>
        <taxon>Mucoromycota</taxon>
        <taxon>Mortierellomycotina</taxon>
        <taxon>Mortierellomycetes</taxon>
        <taxon>Mortierellales</taxon>
        <taxon>Mortierellaceae</taxon>
        <taxon>Modicella</taxon>
    </lineage>
</organism>
<feature type="compositionally biased region" description="Polar residues" evidence="1">
    <location>
        <begin position="831"/>
        <end position="864"/>
    </location>
</feature>
<feature type="region of interest" description="Disordered" evidence="1">
    <location>
        <begin position="140"/>
        <end position="165"/>
    </location>
</feature>
<feature type="compositionally biased region" description="Polar residues" evidence="1">
    <location>
        <begin position="674"/>
        <end position="695"/>
    </location>
</feature>
<keyword evidence="3" id="KW-0732">Signal</keyword>
<feature type="compositionally biased region" description="Low complexity" evidence="1">
    <location>
        <begin position="454"/>
        <end position="490"/>
    </location>
</feature>
<feature type="compositionally biased region" description="Acidic residues" evidence="1">
    <location>
        <begin position="547"/>
        <end position="556"/>
    </location>
</feature>
<comment type="caution">
    <text evidence="4">The sequence shown here is derived from an EMBL/GenBank/DDBJ whole genome shotgun (WGS) entry which is preliminary data.</text>
</comment>
<keyword evidence="2" id="KW-0812">Transmembrane</keyword>
<feature type="region of interest" description="Disordered" evidence="1">
    <location>
        <begin position="199"/>
        <end position="736"/>
    </location>
</feature>
<feature type="compositionally biased region" description="Polar residues" evidence="1">
    <location>
        <begin position="266"/>
        <end position="289"/>
    </location>
</feature>
<proteinExistence type="predicted"/>
<dbReference type="EMBL" id="JAAAHW010006646">
    <property type="protein sequence ID" value="KAF9956966.1"/>
    <property type="molecule type" value="Genomic_DNA"/>
</dbReference>